<feature type="compositionally biased region" description="Basic and acidic residues" evidence="1">
    <location>
        <begin position="12"/>
        <end position="22"/>
    </location>
</feature>
<feature type="compositionally biased region" description="Basic residues" evidence="1">
    <location>
        <begin position="94"/>
        <end position="109"/>
    </location>
</feature>
<organism evidence="2">
    <name type="scientific">uncultured Frankineae bacterium</name>
    <dbReference type="NCBI Taxonomy" id="437475"/>
    <lineage>
        <taxon>Bacteria</taxon>
        <taxon>Bacillati</taxon>
        <taxon>Actinomycetota</taxon>
        <taxon>Actinomycetes</taxon>
        <taxon>Frankiales</taxon>
        <taxon>environmental samples</taxon>
    </lineage>
</organism>
<proteinExistence type="predicted"/>
<dbReference type="AlphaFoldDB" id="A0A6J4LU02"/>
<dbReference type="EMBL" id="CADCUB010000113">
    <property type="protein sequence ID" value="CAA9339861.1"/>
    <property type="molecule type" value="Genomic_DNA"/>
</dbReference>
<protein>
    <submittedName>
        <fullName evidence="2">Uncharacterized protein</fullName>
    </submittedName>
</protein>
<sequence length="120" mass="12747">GSRFAAHRHRDRGGDAQAEHGGARQGLAQGQEDRAAGRPGLPRHAVGRGADVGGGQRRRGGRLAPGHHQGGGHRQAEADGQGPRGHGGPGAARRWGRRRGARRRVRRPCRRPEGRQPQGV</sequence>
<evidence type="ECO:0000256" key="1">
    <source>
        <dbReference type="SAM" id="MobiDB-lite"/>
    </source>
</evidence>
<reference evidence="2" key="1">
    <citation type="submission" date="2020-02" db="EMBL/GenBank/DDBJ databases">
        <authorList>
            <person name="Meier V. D."/>
        </authorList>
    </citation>
    <scope>NUCLEOTIDE SEQUENCE</scope>
    <source>
        <strain evidence="2">AVDCRST_MAG07</strain>
    </source>
</reference>
<feature type="region of interest" description="Disordered" evidence="1">
    <location>
        <begin position="1"/>
        <end position="120"/>
    </location>
</feature>
<accession>A0A6J4LU02</accession>
<feature type="non-terminal residue" evidence="2">
    <location>
        <position position="1"/>
    </location>
</feature>
<feature type="compositionally biased region" description="Basic residues" evidence="1">
    <location>
        <begin position="1"/>
        <end position="11"/>
    </location>
</feature>
<gene>
    <name evidence="2" type="ORF">AVDCRST_MAG07-2294</name>
</gene>
<name>A0A6J4LU02_9ACTN</name>
<feature type="non-terminal residue" evidence="2">
    <location>
        <position position="120"/>
    </location>
</feature>
<evidence type="ECO:0000313" key="2">
    <source>
        <dbReference type="EMBL" id="CAA9339861.1"/>
    </source>
</evidence>